<dbReference type="AlphaFoldDB" id="A0A0M6ZWR6"/>
<evidence type="ECO:0000256" key="4">
    <source>
        <dbReference type="ARBA" id="ARBA00022989"/>
    </source>
</evidence>
<feature type="transmembrane region" description="Helical" evidence="7">
    <location>
        <begin position="134"/>
        <end position="152"/>
    </location>
</feature>
<keyword evidence="6" id="KW-0813">Transport</keyword>
<dbReference type="EMBL" id="CXWD01000003">
    <property type="protein sequence ID" value="CTQ65943.1"/>
    <property type="molecule type" value="Genomic_DNA"/>
</dbReference>
<feature type="transmembrane region" description="Helical" evidence="7">
    <location>
        <begin position="197"/>
        <end position="216"/>
    </location>
</feature>
<dbReference type="Gene3D" id="1.10.3470.10">
    <property type="entry name" value="ABC transporter involved in vitamin B12 uptake, BtuC"/>
    <property type="match status" value="1"/>
</dbReference>
<keyword evidence="9" id="KW-1185">Reference proteome</keyword>
<dbReference type="Pfam" id="PF00950">
    <property type="entry name" value="ABC-3"/>
    <property type="match status" value="1"/>
</dbReference>
<reference evidence="9" key="1">
    <citation type="submission" date="2015-07" db="EMBL/GenBank/DDBJ databases">
        <authorList>
            <person name="Rodrigo-Torres Lidia"/>
            <person name="Arahal R.David."/>
        </authorList>
    </citation>
    <scope>NUCLEOTIDE SEQUENCE [LARGE SCALE GENOMIC DNA]</scope>
    <source>
        <strain evidence="9">CECT 5112</strain>
    </source>
</reference>
<evidence type="ECO:0000256" key="5">
    <source>
        <dbReference type="ARBA" id="ARBA00023136"/>
    </source>
</evidence>
<feature type="transmembrane region" description="Helical" evidence="7">
    <location>
        <begin position="18"/>
        <end position="38"/>
    </location>
</feature>
<dbReference type="CDD" id="cd06550">
    <property type="entry name" value="TM_ABC_iron-siderophores_like"/>
    <property type="match status" value="1"/>
</dbReference>
<keyword evidence="3 6" id="KW-0812">Transmembrane</keyword>
<comment type="subcellular location">
    <subcellularLocation>
        <location evidence="6">Cell membrane</location>
        <topology evidence="6">Multi-pass membrane protein</topology>
    </subcellularLocation>
    <subcellularLocation>
        <location evidence="1">Membrane</location>
        <topology evidence="1">Multi-pass membrane protein</topology>
    </subcellularLocation>
</comment>
<dbReference type="OrthoDB" id="9804300at2"/>
<sequence length="288" mass="30766">MDLDFLLLPFKFPFMQNAFLICVLVSIPTALLSCFLVMKGWALMGDAVSHAVLPGIVLAYIVGLPLILGAFAAGMVCAVATGYLSNNSRVKQDTVMGVVFSGMFGLGIVLYVAVETNAHLDHILFGNMLGVGNQDLWTAGIISLVVASGLVLKWKDLVLHSFDAAQAQASGLPVNWLHYGLLAALSLTIVATLSATGLILAIGLVIAPGAIAFLLVRKFSTMLWVSVIVCMLSMLAGTYLSFFIDSAPAPTIVLILTAAFIAAFIHRQIVTRHMSLRRVEDDTTLKEV</sequence>
<dbReference type="RefSeq" id="WP_055670723.1">
    <property type="nucleotide sequence ID" value="NZ_CXWD01000003.1"/>
</dbReference>
<gene>
    <name evidence="8" type="primary">mntB_1</name>
    <name evidence="8" type="ORF">LAX5112_00812</name>
</gene>
<evidence type="ECO:0000256" key="3">
    <source>
        <dbReference type="ARBA" id="ARBA00022692"/>
    </source>
</evidence>
<dbReference type="PANTHER" id="PTHR30477:SF24">
    <property type="entry name" value="IRON TRANSPORT SYSTEM MEMBRANE PROTEIN HI_0359-RELATED"/>
    <property type="match status" value="1"/>
</dbReference>
<dbReference type="InterPro" id="IPR037294">
    <property type="entry name" value="ABC_BtuC-like"/>
</dbReference>
<dbReference type="GO" id="GO:0010043">
    <property type="term" value="P:response to zinc ion"/>
    <property type="evidence" value="ECO:0007669"/>
    <property type="project" value="TreeGrafter"/>
</dbReference>
<protein>
    <submittedName>
        <fullName evidence="8">Manganese transport system membrane protein MntB</fullName>
    </submittedName>
</protein>
<comment type="similarity">
    <text evidence="2 6">Belongs to the ABC-3 integral membrane protein family.</text>
</comment>
<name>A0A0M6ZWR6_9HYPH</name>
<dbReference type="GO" id="GO:0071281">
    <property type="term" value="P:cellular response to iron ion"/>
    <property type="evidence" value="ECO:0007669"/>
    <property type="project" value="UniProtKB-ARBA"/>
</dbReference>
<evidence type="ECO:0000313" key="8">
    <source>
        <dbReference type="EMBL" id="CTQ65943.1"/>
    </source>
</evidence>
<feature type="transmembrane region" description="Helical" evidence="7">
    <location>
        <begin position="223"/>
        <end position="244"/>
    </location>
</feature>
<feature type="transmembrane region" description="Helical" evidence="7">
    <location>
        <begin position="95"/>
        <end position="114"/>
    </location>
</feature>
<evidence type="ECO:0000256" key="2">
    <source>
        <dbReference type="ARBA" id="ARBA00008034"/>
    </source>
</evidence>
<proteinExistence type="inferred from homology"/>
<dbReference type="Proteomes" id="UP000053235">
    <property type="component" value="Unassembled WGS sequence"/>
</dbReference>
<dbReference type="STRING" id="388408.LAX5112_00812"/>
<evidence type="ECO:0000313" key="9">
    <source>
        <dbReference type="Proteomes" id="UP000053235"/>
    </source>
</evidence>
<feature type="transmembrane region" description="Helical" evidence="7">
    <location>
        <begin position="250"/>
        <end position="270"/>
    </location>
</feature>
<keyword evidence="5 7" id="KW-0472">Membrane</keyword>
<dbReference type="InterPro" id="IPR001626">
    <property type="entry name" value="ABC_TroCD"/>
</dbReference>
<keyword evidence="4 7" id="KW-1133">Transmembrane helix</keyword>
<dbReference type="SUPFAM" id="SSF81345">
    <property type="entry name" value="ABC transporter involved in vitamin B12 uptake, BtuC"/>
    <property type="match status" value="1"/>
</dbReference>
<evidence type="ECO:0000256" key="1">
    <source>
        <dbReference type="ARBA" id="ARBA00004141"/>
    </source>
</evidence>
<dbReference type="GO" id="GO:0055085">
    <property type="term" value="P:transmembrane transport"/>
    <property type="evidence" value="ECO:0007669"/>
    <property type="project" value="InterPro"/>
</dbReference>
<evidence type="ECO:0000256" key="7">
    <source>
        <dbReference type="SAM" id="Phobius"/>
    </source>
</evidence>
<dbReference type="PANTHER" id="PTHR30477">
    <property type="entry name" value="ABC-TRANSPORTER METAL-BINDING PROTEIN"/>
    <property type="match status" value="1"/>
</dbReference>
<accession>A0A0M6ZWR6</accession>
<feature type="transmembrane region" description="Helical" evidence="7">
    <location>
        <begin position="58"/>
        <end position="83"/>
    </location>
</feature>
<evidence type="ECO:0000256" key="6">
    <source>
        <dbReference type="RuleBase" id="RU003943"/>
    </source>
</evidence>
<dbReference type="FunFam" id="1.10.3470.10:FF:000003">
    <property type="entry name" value="Iron ABC transporter permease SitD"/>
    <property type="match status" value="1"/>
</dbReference>
<organism evidence="8 9">
    <name type="scientific">Roseibium alexandrii</name>
    <dbReference type="NCBI Taxonomy" id="388408"/>
    <lineage>
        <taxon>Bacteria</taxon>
        <taxon>Pseudomonadati</taxon>
        <taxon>Pseudomonadota</taxon>
        <taxon>Alphaproteobacteria</taxon>
        <taxon>Hyphomicrobiales</taxon>
        <taxon>Stappiaceae</taxon>
        <taxon>Roseibium</taxon>
    </lineage>
</organism>
<dbReference type="GO" id="GO:0043190">
    <property type="term" value="C:ATP-binding cassette (ABC) transporter complex"/>
    <property type="evidence" value="ECO:0007669"/>
    <property type="project" value="InterPro"/>
</dbReference>